<reference evidence="15" key="1">
    <citation type="submission" date="2022-11" db="UniProtKB">
        <authorList>
            <consortium name="WormBaseParasite"/>
        </authorList>
    </citation>
    <scope>IDENTIFICATION</scope>
</reference>
<dbReference type="WBParaSite" id="PSU_v2.g13251.t1">
    <property type="protein sequence ID" value="PSU_v2.g13251.t1"/>
    <property type="gene ID" value="PSU_v2.g13251"/>
</dbReference>
<evidence type="ECO:0000256" key="1">
    <source>
        <dbReference type="ARBA" id="ARBA00004123"/>
    </source>
</evidence>
<dbReference type="Gene3D" id="1.25.10.10">
    <property type="entry name" value="Leucine-rich Repeat Variant"/>
    <property type="match status" value="2"/>
</dbReference>
<evidence type="ECO:0000256" key="2">
    <source>
        <dbReference type="ARBA" id="ARBA00004496"/>
    </source>
</evidence>
<dbReference type="GO" id="GO:0031267">
    <property type="term" value="F:small GTPase binding"/>
    <property type="evidence" value="ECO:0007669"/>
    <property type="project" value="InterPro"/>
</dbReference>
<dbReference type="InterPro" id="IPR011989">
    <property type="entry name" value="ARM-like"/>
</dbReference>
<feature type="region of interest" description="Disordered" evidence="12">
    <location>
        <begin position="392"/>
        <end position="418"/>
    </location>
</feature>
<dbReference type="GO" id="GO:0031981">
    <property type="term" value="C:nuclear lumen"/>
    <property type="evidence" value="ECO:0007669"/>
    <property type="project" value="UniProtKB-ARBA"/>
</dbReference>
<name>A0A914XZ79_9BILA</name>
<evidence type="ECO:0000256" key="8">
    <source>
        <dbReference type="ARBA" id="ARBA00038423"/>
    </source>
</evidence>
<dbReference type="Pfam" id="PF03810">
    <property type="entry name" value="IBN_N"/>
    <property type="match status" value="1"/>
</dbReference>
<dbReference type="AlphaFoldDB" id="A0A914XZ79"/>
<evidence type="ECO:0000256" key="10">
    <source>
        <dbReference type="ARBA" id="ARBA00076938"/>
    </source>
</evidence>
<dbReference type="Proteomes" id="UP000887577">
    <property type="component" value="Unplaced"/>
</dbReference>
<evidence type="ECO:0000256" key="5">
    <source>
        <dbReference type="ARBA" id="ARBA00022737"/>
    </source>
</evidence>
<evidence type="ECO:0000256" key="9">
    <source>
        <dbReference type="ARBA" id="ARBA00067327"/>
    </source>
</evidence>
<keyword evidence="4" id="KW-0963">Cytoplasm</keyword>
<evidence type="ECO:0000256" key="7">
    <source>
        <dbReference type="ARBA" id="ARBA00023242"/>
    </source>
</evidence>
<dbReference type="InterPro" id="IPR016024">
    <property type="entry name" value="ARM-type_fold"/>
</dbReference>
<organism evidence="14 15">
    <name type="scientific">Panagrolaimus superbus</name>
    <dbReference type="NCBI Taxonomy" id="310955"/>
    <lineage>
        <taxon>Eukaryota</taxon>
        <taxon>Metazoa</taxon>
        <taxon>Ecdysozoa</taxon>
        <taxon>Nematoda</taxon>
        <taxon>Chromadorea</taxon>
        <taxon>Rhabditida</taxon>
        <taxon>Tylenchina</taxon>
        <taxon>Panagrolaimomorpha</taxon>
        <taxon>Panagrolaimoidea</taxon>
        <taxon>Panagrolaimidae</taxon>
        <taxon>Panagrolaimus</taxon>
    </lineage>
</organism>
<evidence type="ECO:0000256" key="11">
    <source>
        <dbReference type="ARBA" id="ARBA00080641"/>
    </source>
</evidence>
<dbReference type="PANTHER" id="PTHR10527">
    <property type="entry name" value="IMPORTIN BETA"/>
    <property type="match status" value="1"/>
</dbReference>
<feature type="compositionally biased region" description="Basic and acidic residues" evidence="12">
    <location>
        <begin position="393"/>
        <end position="402"/>
    </location>
</feature>
<dbReference type="InterPro" id="IPR040122">
    <property type="entry name" value="Importin_beta"/>
</dbReference>
<dbReference type="PROSITE" id="PS50166">
    <property type="entry name" value="IMPORTIN_B_NT"/>
    <property type="match status" value="1"/>
</dbReference>
<dbReference type="GO" id="GO:0006606">
    <property type="term" value="P:protein import into nucleus"/>
    <property type="evidence" value="ECO:0007669"/>
    <property type="project" value="InterPro"/>
</dbReference>
<comment type="similarity">
    <text evidence="8">Belongs to the importin beta family. Importin beta-2 subfamily.</text>
</comment>
<feature type="domain" description="Importin N-terminal" evidence="13">
    <location>
        <begin position="101"/>
        <end position="169"/>
    </location>
</feature>
<dbReference type="SMART" id="SM00913">
    <property type="entry name" value="IBN_N"/>
    <property type="match status" value="1"/>
</dbReference>
<evidence type="ECO:0000256" key="3">
    <source>
        <dbReference type="ARBA" id="ARBA00022448"/>
    </source>
</evidence>
<keyword evidence="6" id="KW-0653">Protein transport</keyword>
<evidence type="ECO:0000313" key="15">
    <source>
        <dbReference type="WBParaSite" id="PSU_v2.g13251.t1"/>
    </source>
</evidence>
<evidence type="ECO:0000256" key="6">
    <source>
        <dbReference type="ARBA" id="ARBA00022927"/>
    </source>
</evidence>
<evidence type="ECO:0000256" key="4">
    <source>
        <dbReference type="ARBA" id="ARBA00022490"/>
    </source>
</evidence>
<evidence type="ECO:0000259" key="13">
    <source>
        <dbReference type="PROSITE" id="PS50166"/>
    </source>
</evidence>
<evidence type="ECO:0000256" key="12">
    <source>
        <dbReference type="SAM" id="MobiDB-lite"/>
    </source>
</evidence>
<sequence>MQHAKLEDRCVLSDTLVFIFESEHLKQGSLKFLWETAERSSFDLSTVAVQILQPYVNSINNHLNMAGNETTTWQPIEADLQQVLLLLQHSQSSNTATQREVNAQLDQLNMNPEFCRYLVYVLCDIQNQPEPIRAVSGLVLKNTIKQRWQFLPPDIHELLKARCFSAIGDESRLIRSTVGIIVTTIFYYEGTANWPNLLPALLTFFRSENYNVLEGALGALQKMCEDSAERFSHDEVNQLLGPCIMFFQSSSPRLRSLSLNSVNSIILMQNDAIGSHIDQFLANLFALGQDPDPEVQKQLCRALTLLLESHIEQIASHLPEIAEFMLFKTQDPQIDTALEACEFWLAFAECPDLCKKYVQPLLPRLFTVLLKCMKYTPEDIVDMKGDIEDDANVPDRDEDIKPRFHKSKTHGGKIENERDLNSTDDEVSFYRPQISETVDEEDSDEGSTEWNLRKCAAASLDVLSGVFGDECLEYLLPVLQTTLSDPNWEVKESGILAIGAIAEGCMTGMSPHLPTIIPFLINALNDSKALVRSIACWTLSRYCHYTMQPGQEETFKHLLTQLLARILDHNKRVQEAACSAFATFEEEACNEIVPYLPDIVRTFVEAFKRYQAKNLLILYDAVGTLADSVADKLADPQLSQMLMEPIMQKWIILTDEDREIYPLLECVSSIAMAMQKDFMPYTQPVFERCVFFIESTLNKSLQAGLIANQLREEIGPNGPTDAQLAAVKKIDTPEKDVLIVAIDLLSELTEALGSDIQPLVAANNSKLIQLLYFCVNDPNVEGDKALNVKQSAFALLGDLAKSCYPLVQPFVSLLIPVMATNINPDNISVCNNSIWAIGEIAMRVGTEISQFLQQIVGPLVFVMTRDRPAAKTLQENCAITLGRLGLHCAAELAPLLPQFIRPWCLALRNIRDNNEKETAFYGMCLMIDQNPNGIADHFIFLCDAIVSWNNPPDQLKSMFTNILQVFYRSVGPDTWNAFVTQFPNQLRERMQQQYNL</sequence>
<dbReference type="InterPro" id="IPR001494">
    <property type="entry name" value="Importin-beta_N"/>
</dbReference>
<keyword evidence="7" id="KW-0539">Nucleus</keyword>
<keyword evidence="3" id="KW-0813">Transport</keyword>
<keyword evidence="14" id="KW-1185">Reference proteome</keyword>
<dbReference type="Pfam" id="PF13513">
    <property type="entry name" value="HEAT_EZ"/>
    <property type="match status" value="1"/>
</dbReference>
<dbReference type="SUPFAM" id="SSF48371">
    <property type="entry name" value="ARM repeat"/>
    <property type="match status" value="1"/>
</dbReference>
<dbReference type="GO" id="GO:0005737">
    <property type="term" value="C:cytoplasm"/>
    <property type="evidence" value="ECO:0007669"/>
    <property type="project" value="UniProtKB-SubCell"/>
</dbReference>
<evidence type="ECO:0000313" key="14">
    <source>
        <dbReference type="Proteomes" id="UP000887577"/>
    </source>
</evidence>
<protein>
    <recommendedName>
        <fullName evidence="9">Transportin-1</fullName>
    </recommendedName>
    <alternativeName>
        <fullName evidence="10">Importin beta-2</fullName>
    </alternativeName>
    <alternativeName>
        <fullName evidence="11">Karyopherin beta-2</fullName>
    </alternativeName>
</protein>
<comment type="subcellular location">
    <subcellularLocation>
        <location evidence="2">Cytoplasm</location>
    </subcellularLocation>
    <subcellularLocation>
        <location evidence="1">Nucleus</location>
    </subcellularLocation>
</comment>
<proteinExistence type="inferred from homology"/>
<dbReference type="FunFam" id="1.25.10.10:FF:000028">
    <property type="entry name" value="Transportin-1 isoform 1"/>
    <property type="match status" value="1"/>
</dbReference>
<accession>A0A914XZ79</accession>
<keyword evidence="5" id="KW-0677">Repeat</keyword>